<feature type="coiled-coil region" evidence="6">
    <location>
        <begin position="351"/>
        <end position="380"/>
    </location>
</feature>
<dbReference type="InterPro" id="IPR011990">
    <property type="entry name" value="TPR-like_helical_dom_sf"/>
</dbReference>
<evidence type="ECO:0000256" key="4">
    <source>
        <dbReference type="ARBA" id="ARBA00022803"/>
    </source>
</evidence>
<feature type="chain" id="PRO_5001717804" description="HTH luxR-type domain-containing protein" evidence="8">
    <location>
        <begin position="20"/>
        <end position="471"/>
    </location>
</feature>
<evidence type="ECO:0000256" key="7">
    <source>
        <dbReference type="SAM" id="Phobius"/>
    </source>
</evidence>
<dbReference type="Proteomes" id="UP000028933">
    <property type="component" value="Chromosome"/>
</dbReference>
<comment type="subcellular location">
    <subcellularLocation>
        <location evidence="1">Cytoplasm</location>
    </subcellularLocation>
</comment>
<dbReference type="InterPro" id="IPR051476">
    <property type="entry name" value="Bac_ResReg_Asp_Phosphatase"/>
</dbReference>
<evidence type="ECO:0000256" key="5">
    <source>
        <dbReference type="ARBA" id="ARBA00038253"/>
    </source>
</evidence>
<evidence type="ECO:0000256" key="6">
    <source>
        <dbReference type="SAM" id="Coils"/>
    </source>
</evidence>
<organism evidence="9 10">
    <name type="scientific">Elizabethkingia anophelis NUHP1</name>
    <dbReference type="NCBI Taxonomy" id="1338011"/>
    <lineage>
        <taxon>Bacteria</taxon>
        <taxon>Pseudomonadati</taxon>
        <taxon>Bacteroidota</taxon>
        <taxon>Flavobacteriia</taxon>
        <taxon>Flavobacteriales</taxon>
        <taxon>Weeksellaceae</taxon>
        <taxon>Elizabethkingia</taxon>
    </lineage>
</organism>
<dbReference type="GO" id="GO:0003677">
    <property type="term" value="F:DNA binding"/>
    <property type="evidence" value="ECO:0007669"/>
    <property type="project" value="InterPro"/>
</dbReference>
<dbReference type="Gene3D" id="1.25.40.10">
    <property type="entry name" value="Tetratricopeptide repeat domain"/>
    <property type="match status" value="2"/>
</dbReference>
<dbReference type="KEGG" id="eao:BD94_2799"/>
<keyword evidence="7" id="KW-1133">Transmembrane helix</keyword>
<dbReference type="SUPFAM" id="SSF46894">
    <property type="entry name" value="C-terminal effector domain of the bipartite response regulators"/>
    <property type="match status" value="1"/>
</dbReference>
<keyword evidence="7" id="KW-0472">Membrane</keyword>
<accession>A0A077EK63</accession>
<name>A0A077EK63_9FLAO</name>
<keyword evidence="4" id="KW-0802">TPR repeat</keyword>
<sequence length="471" mass="54778">MLRKISGVKIWVFSLLLMAQNYRSQDFSFFPEPIKTSAEYYNKGEFAKAMAFNVEALKKYETLKDKEGISAAYTNIASLLFSVGKLKESMQYLDNAKAEISKDNALSQTRFYGEYARIYTKLGLVEQSNDYFDKALRYAGKINDPNQQKFCVLYIYLWKRLNYLNQEDSLRAIEKKLIKVMPSAITYSKIADRFIEKKKQLDSADYYLTKATQTPDYAIVPVQGIVQFSYGNLFNAKKEYKNALDAYQQSLSAFQKTEYRTQIRNVYDSIASTYHYLDDPKMANEYLKKYKAVNDTLKNEEKEAVTIAVNKLLQEEKQDKQKEKKQLYFIFAGCIVLLLLMVSGILRMQRSKQLKKESLLEEQTLENLQLKKQLNASADQLIKLAETNSPSFLAQFKETYPDFIERLLSHQEDLSEYDLKLSACIRLGLSTKQIAQYEIIALRTAESRKYRLKKKLKLDSDVSLNKWILEL</sequence>
<keyword evidence="2" id="KW-0963">Cytoplasm</keyword>
<gene>
    <name evidence="9" type="ORF">BD94_2799</name>
</gene>
<proteinExistence type="inferred from homology"/>
<dbReference type="RefSeq" id="WP_024565850.1">
    <property type="nucleotide sequence ID" value="NZ_CP007547.1"/>
</dbReference>
<dbReference type="GO" id="GO:0006355">
    <property type="term" value="P:regulation of DNA-templated transcription"/>
    <property type="evidence" value="ECO:0007669"/>
    <property type="project" value="InterPro"/>
</dbReference>
<feature type="signal peptide" evidence="8">
    <location>
        <begin position="1"/>
        <end position="19"/>
    </location>
</feature>
<evidence type="ECO:0000256" key="1">
    <source>
        <dbReference type="ARBA" id="ARBA00004496"/>
    </source>
</evidence>
<reference evidence="9" key="1">
    <citation type="journal article" date="2013" name="Lancet">
        <title>First case of E anophelis outbreak in an intensive-care unit.</title>
        <authorList>
            <person name="Teo J."/>
            <person name="Tan S.Y."/>
            <person name="Tay M."/>
            <person name="Ding Y."/>
            <person name="Kjelleberg S."/>
            <person name="Givskov M."/>
            <person name="Lin R.T."/>
            <person name="Yang L."/>
        </authorList>
    </citation>
    <scope>NUCLEOTIDE SEQUENCE [LARGE SCALE GENOMIC DNA]</scope>
    <source>
        <strain evidence="9">NUHP1</strain>
    </source>
</reference>
<keyword evidence="8" id="KW-0732">Signal</keyword>
<dbReference type="InterPro" id="IPR019734">
    <property type="entry name" value="TPR_rpt"/>
</dbReference>
<dbReference type="SMART" id="SM00028">
    <property type="entry name" value="TPR"/>
    <property type="match status" value="3"/>
</dbReference>
<evidence type="ECO:0008006" key="11">
    <source>
        <dbReference type="Google" id="ProtNLM"/>
    </source>
</evidence>
<dbReference type="HOGENOM" id="CLU_038239_0_0_10"/>
<evidence type="ECO:0000313" key="10">
    <source>
        <dbReference type="Proteomes" id="UP000028933"/>
    </source>
</evidence>
<dbReference type="SUPFAM" id="SSF48452">
    <property type="entry name" value="TPR-like"/>
    <property type="match status" value="2"/>
</dbReference>
<dbReference type="eggNOG" id="COG2197">
    <property type="taxonomic scope" value="Bacteria"/>
</dbReference>
<keyword evidence="6" id="KW-0175">Coiled coil</keyword>
<dbReference type="PANTHER" id="PTHR46630:SF1">
    <property type="entry name" value="TETRATRICOPEPTIDE REPEAT PROTEIN 29"/>
    <property type="match status" value="1"/>
</dbReference>
<keyword evidence="7" id="KW-0812">Transmembrane</keyword>
<protein>
    <recommendedName>
        <fullName evidence="11">HTH luxR-type domain-containing protein</fullName>
    </recommendedName>
</protein>
<dbReference type="AlphaFoldDB" id="A0A077EK63"/>
<dbReference type="GO" id="GO:0005737">
    <property type="term" value="C:cytoplasm"/>
    <property type="evidence" value="ECO:0007669"/>
    <property type="project" value="UniProtKB-SubCell"/>
</dbReference>
<dbReference type="EMBL" id="CP007547">
    <property type="protein sequence ID" value="AIL46574.1"/>
    <property type="molecule type" value="Genomic_DNA"/>
</dbReference>
<reference evidence="9" key="2">
    <citation type="journal article" date="2015" name="Genome Biol. Evol.">
        <title>Complete Genome Sequence and Transcriptomic Analysis of the Novel Pathogen Elizabethkingia anophelis in Response to Oxidative Stress.</title>
        <authorList>
            <person name="Li Y."/>
            <person name="Liu Y."/>
            <person name="Chew S.C."/>
            <person name="Tay M."/>
            <person name="Salido M.M."/>
            <person name="Teo J."/>
            <person name="Lauro F.M."/>
            <person name="Givskov M."/>
            <person name="Yang L."/>
        </authorList>
    </citation>
    <scope>NUCLEOTIDE SEQUENCE</scope>
    <source>
        <strain evidence="9">NUHP1</strain>
    </source>
</reference>
<evidence type="ECO:0000256" key="8">
    <source>
        <dbReference type="SAM" id="SignalP"/>
    </source>
</evidence>
<evidence type="ECO:0000256" key="2">
    <source>
        <dbReference type="ARBA" id="ARBA00022490"/>
    </source>
</evidence>
<keyword evidence="3" id="KW-0677">Repeat</keyword>
<feature type="transmembrane region" description="Helical" evidence="7">
    <location>
        <begin position="327"/>
        <end position="346"/>
    </location>
</feature>
<comment type="similarity">
    <text evidence="5">Belongs to the Rap family.</text>
</comment>
<dbReference type="STRING" id="1338011.BD94_2799"/>
<evidence type="ECO:0000313" key="9">
    <source>
        <dbReference type="EMBL" id="AIL46574.1"/>
    </source>
</evidence>
<dbReference type="PANTHER" id="PTHR46630">
    <property type="entry name" value="TETRATRICOPEPTIDE REPEAT PROTEIN 29"/>
    <property type="match status" value="1"/>
</dbReference>
<evidence type="ECO:0000256" key="3">
    <source>
        <dbReference type="ARBA" id="ARBA00022737"/>
    </source>
</evidence>
<dbReference type="InterPro" id="IPR016032">
    <property type="entry name" value="Sig_transdc_resp-reg_C-effctor"/>
</dbReference>